<organism evidence="3 4">
    <name type="scientific">Cylindrotheca closterium</name>
    <dbReference type="NCBI Taxonomy" id="2856"/>
    <lineage>
        <taxon>Eukaryota</taxon>
        <taxon>Sar</taxon>
        <taxon>Stramenopiles</taxon>
        <taxon>Ochrophyta</taxon>
        <taxon>Bacillariophyta</taxon>
        <taxon>Bacillariophyceae</taxon>
        <taxon>Bacillariophycidae</taxon>
        <taxon>Bacillariales</taxon>
        <taxon>Bacillariaceae</taxon>
        <taxon>Cylindrotheca</taxon>
    </lineage>
</organism>
<dbReference type="PROSITE" id="PS50280">
    <property type="entry name" value="SET"/>
    <property type="match status" value="1"/>
</dbReference>
<dbReference type="Gene3D" id="2.170.270.10">
    <property type="entry name" value="SET domain"/>
    <property type="match status" value="2"/>
</dbReference>
<keyword evidence="4" id="KW-1185">Reference proteome</keyword>
<dbReference type="SMART" id="SM00317">
    <property type="entry name" value="SET"/>
    <property type="match status" value="1"/>
</dbReference>
<dbReference type="InterPro" id="IPR046341">
    <property type="entry name" value="SET_dom_sf"/>
</dbReference>
<feature type="signal peptide" evidence="1">
    <location>
        <begin position="1"/>
        <end position="17"/>
    </location>
</feature>
<reference evidence="3" key="1">
    <citation type="submission" date="2023-08" db="EMBL/GenBank/DDBJ databases">
        <authorList>
            <person name="Audoor S."/>
            <person name="Bilcke G."/>
        </authorList>
    </citation>
    <scope>NUCLEOTIDE SEQUENCE</scope>
</reference>
<dbReference type="Proteomes" id="UP001295423">
    <property type="component" value="Unassembled WGS sequence"/>
</dbReference>
<dbReference type="EMBL" id="CAKOGP040001980">
    <property type="protein sequence ID" value="CAJ1958728.1"/>
    <property type="molecule type" value="Genomic_DNA"/>
</dbReference>
<evidence type="ECO:0000313" key="4">
    <source>
        <dbReference type="Proteomes" id="UP001295423"/>
    </source>
</evidence>
<keyword evidence="1" id="KW-0732">Signal</keyword>
<dbReference type="Pfam" id="PF00856">
    <property type="entry name" value="SET"/>
    <property type="match status" value="1"/>
</dbReference>
<dbReference type="AlphaFoldDB" id="A0AAD2G3A4"/>
<protein>
    <recommendedName>
        <fullName evidence="2">SET domain-containing protein</fullName>
    </recommendedName>
</protein>
<evidence type="ECO:0000259" key="2">
    <source>
        <dbReference type="PROSITE" id="PS50280"/>
    </source>
</evidence>
<feature type="domain" description="SET" evidence="2">
    <location>
        <begin position="214"/>
        <end position="353"/>
    </location>
</feature>
<dbReference type="InterPro" id="IPR001214">
    <property type="entry name" value="SET_dom"/>
</dbReference>
<accession>A0AAD2G3A4</accession>
<name>A0AAD2G3A4_9STRA</name>
<feature type="chain" id="PRO_5042207238" description="SET domain-containing protein" evidence="1">
    <location>
        <begin position="18"/>
        <end position="518"/>
    </location>
</feature>
<proteinExistence type="predicted"/>
<evidence type="ECO:0000256" key="1">
    <source>
        <dbReference type="SAM" id="SignalP"/>
    </source>
</evidence>
<sequence length="518" mass="58171">MLRHLFLSAIIVSLATADDSNCDEPGRIETCSCSTKTKRIPDGCNLVMAKSGIKDSGWGVFTLAGLNKGSQIGGDPVIQIPDITPEGAKGSRRFIWEYLWDGSETGGQYEGIRVMTSVPGVGMLANGDPRSFNILPGKAIVNNFGFSRQSSPAAGSMTAYRNYTWYVTRDLPAGSELIVNYGVNWFKERGFKQESYEPKPFDLQALHDNGYCLDNLRPGDSTIPHAGRGAFATRDFEEESIIAPIPVLVISDSGLAQMKQRENGEIVVQQQLLRNYCFGHPNSSYSLHSYAPMVNLINHDDKTPNVKLQWAEESVPLFSKPVFMMQDSSTKLLLELVAIRPISKGEEIVLDYGSEWVDAWEFHKQQWKPSTDDYQDANEINNSYPILLTETELQTAPYPNGVFTSCFYRFSSETYVQVAEWKLARGLLQSSNLRPCSVVERVSRSQDDVTYTVRMFNHPGLAQAHRIPKGRSHIVRHVPREAIVFSNKLYTTDQHLETAFRKEISLGDIFPIEWMDLK</sequence>
<gene>
    <name evidence="3" type="ORF">CYCCA115_LOCUS17321</name>
</gene>
<evidence type="ECO:0000313" key="3">
    <source>
        <dbReference type="EMBL" id="CAJ1958728.1"/>
    </source>
</evidence>
<dbReference type="SUPFAM" id="SSF82199">
    <property type="entry name" value="SET domain"/>
    <property type="match status" value="1"/>
</dbReference>
<comment type="caution">
    <text evidence="3">The sequence shown here is derived from an EMBL/GenBank/DDBJ whole genome shotgun (WGS) entry which is preliminary data.</text>
</comment>